<dbReference type="Proteomes" id="UP000184038">
    <property type="component" value="Unassembled WGS sequence"/>
</dbReference>
<reference evidence="1 2" key="1">
    <citation type="submission" date="2016-11" db="EMBL/GenBank/DDBJ databases">
        <authorList>
            <person name="Jaros S."/>
            <person name="Januszkiewicz K."/>
            <person name="Wedrychowicz H."/>
        </authorList>
    </citation>
    <scope>NUCLEOTIDE SEQUENCE [LARGE SCALE GENOMIC DNA]</scope>
    <source>
        <strain evidence="1 2">DSM 15930</strain>
    </source>
</reference>
<evidence type="ECO:0000313" key="2">
    <source>
        <dbReference type="Proteomes" id="UP000184038"/>
    </source>
</evidence>
<sequence>MFVTEKYEIFISFIGRNLPEREYIVEVWNQAIYEEYHKSGIYINVSIDESSLACVGCSKGEKGFIITAIRNPVQTPDQESYYYSLGSVLFNVRKTLGSPYTLVINEETKISYFPYDPKAGR</sequence>
<organism evidence="1 2">
    <name type="scientific">Anaerosporobacter mobilis DSM 15930</name>
    <dbReference type="NCBI Taxonomy" id="1120996"/>
    <lineage>
        <taxon>Bacteria</taxon>
        <taxon>Bacillati</taxon>
        <taxon>Bacillota</taxon>
        <taxon>Clostridia</taxon>
        <taxon>Lachnospirales</taxon>
        <taxon>Lachnospiraceae</taxon>
        <taxon>Anaerosporobacter</taxon>
    </lineage>
</organism>
<protein>
    <submittedName>
        <fullName evidence="1">Uncharacterized protein</fullName>
    </submittedName>
</protein>
<dbReference type="RefSeq" id="WP_073281892.1">
    <property type="nucleotide sequence ID" value="NZ_FRCP01000005.1"/>
</dbReference>
<evidence type="ECO:0000313" key="1">
    <source>
        <dbReference type="EMBL" id="SHL95935.1"/>
    </source>
</evidence>
<gene>
    <name evidence="1" type="ORF">SAMN02746066_00233</name>
</gene>
<dbReference type="OrthoDB" id="2077214at2"/>
<dbReference type="EMBL" id="FRCP01000005">
    <property type="protein sequence ID" value="SHL95935.1"/>
    <property type="molecule type" value="Genomic_DNA"/>
</dbReference>
<proteinExistence type="predicted"/>
<dbReference type="AlphaFoldDB" id="A0A1M7EVS4"/>
<name>A0A1M7EVS4_9FIRM</name>
<accession>A0A1M7EVS4</accession>
<keyword evidence="2" id="KW-1185">Reference proteome</keyword>